<dbReference type="InterPro" id="IPR000531">
    <property type="entry name" value="Beta-barrel_TonB"/>
</dbReference>
<keyword evidence="8 9" id="KW-0998">Cell outer membrane</keyword>
<feature type="domain" description="TonB-dependent receptor plug" evidence="14">
    <location>
        <begin position="73"/>
        <end position="186"/>
    </location>
</feature>
<organism evidence="15 16">
    <name type="scientific">Stenotrophomonas koreensis</name>
    <dbReference type="NCBI Taxonomy" id="266128"/>
    <lineage>
        <taxon>Bacteria</taxon>
        <taxon>Pseudomonadati</taxon>
        <taxon>Pseudomonadota</taxon>
        <taxon>Gammaproteobacteria</taxon>
        <taxon>Lysobacterales</taxon>
        <taxon>Lysobacteraceae</taxon>
        <taxon>Stenotrophomonas</taxon>
    </lineage>
</organism>
<dbReference type="PROSITE" id="PS52016">
    <property type="entry name" value="TONB_DEPENDENT_REC_3"/>
    <property type="match status" value="1"/>
</dbReference>
<protein>
    <submittedName>
        <fullName evidence="15">TonB-dependent receptor</fullName>
    </submittedName>
</protein>
<keyword evidence="15" id="KW-0675">Receptor</keyword>
<keyword evidence="5 12" id="KW-0732">Signal</keyword>
<evidence type="ECO:0000256" key="7">
    <source>
        <dbReference type="ARBA" id="ARBA00023136"/>
    </source>
</evidence>
<dbReference type="InterPro" id="IPR037066">
    <property type="entry name" value="Plug_dom_sf"/>
</dbReference>
<accession>A0A7W3YTX8</accession>
<sequence>MQTPRRVIRNPLTCSIAFALALSANAVHAETLDSSASAAESTATGAASASANAAVTLDKMVVTGSRIARPELDSVMPITVVDFEEIKQTGRFTLYDALMLNPAIGPGLGEMNSMGQEYDKGVANIDLRSMGTNRSLVLVDGHRWVSGGARTAAVDLNTIPSALVERIETVTGGASAIYGADAVTGAVNVVMKKRMDGSSASITTGMAEEGDARQTQASFATGFDFLDDRAHLVFGANYVFTDDIPLLDRYNKRYVYQVNPANTGPEDGIPDNIIIDFHQFYRSPYPTWCVFEGKAPCGTNAINGDWYQLVDGQVRHIPRDSYTTISNNDTGTQDGGPDTAFGIYDYMLLRDKSEKASAYSNLEVQLSPELVWNTSVGFASSYVSGHSQWPGHRDDVRATNWWGIDPQTGTAHPGSIARLDDPFLPDHLREHMLAEGLTELPFSRHYSHLPMSREIHRRQALSFGTDLSGRLTDRIDWKGFLRWGQVEDDITTTNMVGRQEWLNARDVAVDANGNPVCASEAARAAGCVPTNVYSTEAPSQAWLDYVMPYQRDERTRNSLLNVGLGMNGALFDLPAGSVRFAAGTEWRRETLDTRDDADTAKLHNIVWSPGNDHGLHPDMSASRRVAEVYGEVVFPVLADLPGARRLDVEAAYRYSHYSDNPSTNTWKLGMIWSPFEDLSLRAVKGFSTRVPNFGELYSPVSMVTLGHIADPCQEGRVSQDKDRPANCAATVPGWTGPLPTPNQNAPRVFTGGNADLDPETSDSFSYGLVWQPGFVDGLDVTADYWEIEIDNVITSIAYGTIMNNCVNATGAPDMGYCQFVHRHQSDGPGHLAGEVDYIQAQYANLAGRKTRGIDFGVNYRFNLGPGSYRIGLNGTRNLERRVIAQRGSAGTDNVGQFQYPDFKATLLNRYDIGDFSFGVNTRFISKSLYAVNDQSLETREMPYVPAYWQHDLNIGWAPTSTYSVSLGVKNVTDSKVKHPVLSAFATTPHLTADSVNSNNGAAYMDGVGRYLYLTLKADF</sequence>
<evidence type="ECO:0000256" key="1">
    <source>
        <dbReference type="ARBA" id="ARBA00004571"/>
    </source>
</evidence>
<dbReference type="AlphaFoldDB" id="A0A7W3YTX8"/>
<dbReference type="Proteomes" id="UP000550609">
    <property type="component" value="Unassembled WGS sequence"/>
</dbReference>
<comment type="similarity">
    <text evidence="9 11">Belongs to the TonB-dependent receptor family.</text>
</comment>
<dbReference type="Pfam" id="PF07715">
    <property type="entry name" value="Plug"/>
    <property type="match status" value="1"/>
</dbReference>
<evidence type="ECO:0000256" key="8">
    <source>
        <dbReference type="ARBA" id="ARBA00023237"/>
    </source>
</evidence>
<dbReference type="PANTHER" id="PTHR47234">
    <property type="match status" value="1"/>
</dbReference>
<evidence type="ECO:0000256" key="5">
    <source>
        <dbReference type="ARBA" id="ARBA00022729"/>
    </source>
</evidence>
<evidence type="ECO:0000256" key="10">
    <source>
        <dbReference type="PROSITE-ProRule" id="PRU10144"/>
    </source>
</evidence>
<dbReference type="GO" id="GO:0009279">
    <property type="term" value="C:cell outer membrane"/>
    <property type="evidence" value="ECO:0007669"/>
    <property type="project" value="UniProtKB-SubCell"/>
</dbReference>
<dbReference type="EMBL" id="JACIUV010000001">
    <property type="protein sequence ID" value="MBB1115880.1"/>
    <property type="molecule type" value="Genomic_DNA"/>
</dbReference>
<evidence type="ECO:0000313" key="15">
    <source>
        <dbReference type="EMBL" id="MBB1115880.1"/>
    </source>
</evidence>
<dbReference type="Pfam" id="PF00593">
    <property type="entry name" value="TonB_dep_Rec_b-barrel"/>
    <property type="match status" value="1"/>
</dbReference>
<gene>
    <name evidence="15" type="ORF">H4O09_02210</name>
</gene>
<dbReference type="InterPro" id="IPR010917">
    <property type="entry name" value="TonB_rcpt_CS"/>
</dbReference>
<dbReference type="InterPro" id="IPR036942">
    <property type="entry name" value="Beta-barrel_TonB_sf"/>
</dbReference>
<keyword evidence="2 9" id="KW-0813">Transport</keyword>
<dbReference type="Gene3D" id="2.40.170.20">
    <property type="entry name" value="TonB-dependent receptor, beta-barrel domain"/>
    <property type="match status" value="1"/>
</dbReference>
<evidence type="ECO:0000256" key="2">
    <source>
        <dbReference type="ARBA" id="ARBA00022448"/>
    </source>
</evidence>
<keyword evidence="6 11" id="KW-0798">TonB box</keyword>
<name>A0A7W3YTX8_9GAMM</name>
<evidence type="ECO:0000256" key="3">
    <source>
        <dbReference type="ARBA" id="ARBA00022452"/>
    </source>
</evidence>
<dbReference type="RefSeq" id="WP_182621260.1">
    <property type="nucleotide sequence ID" value="NZ_JACIUV010000001.1"/>
</dbReference>
<feature type="chain" id="PRO_5031238163" evidence="12">
    <location>
        <begin position="30"/>
        <end position="1019"/>
    </location>
</feature>
<evidence type="ECO:0000313" key="16">
    <source>
        <dbReference type="Proteomes" id="UP000550609"/>
    </source>
</evidence>
<evidence type="ECO:0000256" key="12">
    <source>
        <dbReference type="SAM" id="SignalP"/>
    </source>
</evidence>
<evidence type="ECO:0000256" key="9">
    <source>
        <dbReference type="PROSITE-ProRule" id="PRU01360"/>
    </source>
</evidence>
<comment type="subcellular location">
    <subcellularLocation>
        <location evidence="1 9">Cell outer membrane</location>
        <topology evidence="1 9">Multi-pass membrane protein</topology>
    </subcellularLocation>
</comment>
<evidence type="ECO:0000256" key="4">
    <source>
        <dbReference type="ARBA" id="ARBA00022692"/>
    </source>
</evidence>
<evidence type="ECO:0000256" key="11">
    <source>
        <dbReference type="RuleBase" id="RU003357"/>
    </source>
</evidence>
<feature type="domain" description="TonB-dependent receptor-like beta-barrel" evidence="13">
    <location>
        <begin position="531"/>
        <end position="971"/>
    </location>
</feature>
<comment type="caution">
    <text evidence="15">The sequence shown here is derived from an EMBL/GenBank/DDBJ whole genome shotgun (WGS) entry which is preliminary data.</text>
</comment>
<evidence type="ECO:0000256" key="6">
    <source>
        <dbReference type="ARBA" id="ARBA00023077"/>
    </source>
</evidence>
<dbReference type="PANTHER" id="PTHR47234:SF2">
    <property type="entry name" value="TONB-DEPENDENT RECEPTOR"/>
    <property type="match status" value="1"/>
</dbReference>
<reference evidence="15 16" key="1">
    <citation type="submission" date="2020-08" db="EMBL/GenBank/DDBJ databases">
        <title>Stenotrophomonas sp. W1S232.</title>
        <authorList>
            <person name="Deng Y."/>
        </authorList>
    </citation>
    <scope>NUCLEOTIDE SEQUENCE [LARGE SCALE GENOMIC DNA]</scope>
    <source>
        <strain evidence="15 16">W1S232</strain>
    </source>
</reference>
<keyword evidence="4 9" id="KW-0812">Transmembrane</keyword>
<proteinExistence type="inferred from homology"/>
<dbReference type="Gene3D" id="2.170.130.10">
    <property type="entry name" value="TonB-dependent receptor, plug domain"/>
    <property type="match status" value="1"/>
</dbReference>
<evidence type="ECO:0000259" key="14">
    <source>
        <dbReference type="Pfam" id="PF07715"/>
    </source>
</evidence>
<dbReference type="InterPro" id="IPR012910">
    <property type="entry name" value="Plug_dom"/>
</dbReference>
<feature type="signal peptide" evidence="12">
    <location>
        <begin position="1"/>
        <end position="29"/>
    </location>
</feature>
<keyword evidence="3 9" id="KW-1134">Transmembrane beta strand</keyword>
<feature type="short sequence motif" description="TonB C-terminal box" evidence="10">
    <location>
        <begin position="1002"/>
        <end position="1019"/>
    </location>
</feature>
<dbReference type="InterPro" id="IPR039426">
    <property type="entry name" value="TonB-dep_rcpt-like"/>
</dbReference>
<keyword evidence="7 9" id="KW-0472">Membrane</keyword>
<evidence type="ECO:0000259" key="13">
    <source>
        <dbReference type="Pfam" id="PF00593"/>
    </source>
</evidence>
<dbReference type="SUPFAM" id="SSF56935">
    <property type="entry name" value="Porins"/>
    <property type="match status" value="1"/>
</dbReference>
<dbReference type="PROSITE" id="PS01156">
    <property type="entry name" value="TONB_DEPENDENT_REC_2"/>
    <property type="match status" value="1"/>
</dbReference>